<evidence type="ECO:0000313" key="2">
    <source>
        <dbReference type="EMBL" id="OGL38725.1"/>
    </source>
</evidence>
<dbReference type="SUPFAM" id="SSF54862">
    <property type="entry name" value="4Fe-4S ferredoxins"/>
    <property type="match status" value="1"/>
</dbReference>
<reference evidence="2 3" key="1">
    <citation type="journal article" date="2016" name="Nat. Commun.">
        <title>Thousands of microbial genomes shed light on interconnected biogeochemical processes in an aquifer system.</title>
        <authorList>
            <person name="Anantharaman K."/>
            <person name="Brown C.T."/>
            <person name="Hug L.A."/>
            <person name="Sharon I."/>
            <person name="Castelle C.J."/>
            <person name="Probst A.J."/>
            <person name="Thomas B.C."/>
            <person name="Singh A."/>
            <person name="Wilkins M.J."/>
            <person name="Karaoz U."/>
            <person name="Brodie E.L."/>
            <person name="Williams K.H."/>
            <person name="Hubbard S.S."/>
            <person name="Banfield J.F."/>
        </authorList>
    </citation>
    <scope>NUCLEOTIDE SEQUENCE [LARGE SCALE GENOMIC DNA]</scope>
</reference>
<feature type="domain" description="4Fe-4S ferredoxin-type" evidence="1">
    <location>
        <begin position="34"/>
        <end position="63"/>
    </location>
</feature>
<dbReference type="PROSITE" id="PS51379">
    <property type="entry name" value="4FE4S_FER_2"/>
    <property type="match status" value="2"/>
</dbReference>
<proteinExistence type="predicted"/>
<organism evidence="2 3">
    <name type="scientific">Candidatus Schekmanbacteria bacterium GWA2_38_11</name>
    <dbReference type="NCBI Taxonomy" id="1817876"/>
    <lineage>
        <taxon>Bacteria</taxon>
        <taxon>Candidatus Schekmaniibacteriota</taxon>
    </lineage>
</organism>
<comment type="caution">
    <text evidence="2">The sequence shown here is derived from an EMBL/GenBank/DDBJ whole genome shotgun (WGS) entry which is preliminary data.</text>
</comment>
<dbReference type="EMBL" id="MGDB01000139">
    <property type="protein sequence ID" value="OGL38725.1"/>
    <property type="molecule type" value="Genomic_DNA"/>
</dbReference>
<dbReference type="AlphaFoldDB" id="A0A1F7RAZ3"/>
<feature type="domain" description="4Fe-4S ferredoxin-type" evidence="1">
    <location>
        <begin position="4"/>
        <end position="33"/>
    </location>
</feature>
<evidence type="ECO:0000313" key="3">
    <source>
        <dbReference type="Proteomes" id="UP000178526"/>
    </source>
</evidence>
<dbReference type="Proteomes" id="UP000178526">
    <property type="component" value="Unassembled WGS sequence"/>
</dbReference>
<dbReference type="InterPro" id="IPR052911">
    <property type="entry name" value="Corrinoid_activation_enz"/>
</dbReference>
<sequence>MIRKLVKIDEDKCNGCGQCVPSCHEGAIQLINGKARLTAEKYCDGLGDCLGTCPVDAITVLERETSEDYNEEAVKTHLAGMGKKFIPRNELQNPEKIHSNNFAHANGSAHSHGNTACPSAAMRSFKRQPDEGHADTGIAEQRSELTHWPVQLCLVSPSAPFLQNADLLISADCVPFAYAGFHQKFLRDKALLIGCPKLDDAGFYREKLTEIFRNCNVKRISLVHMEVPCCFGLEAIIKEALKESGKDIPLERVVVTLDGNLR</sequence>
<protein>
    <recommendedName>
        <fullName evidence="1">4Fe-4S ferredoxin-type domain-containing protein</fullName>
    </recommendedName>
</protein>
<dbReference type="PANTHER" id="PTHR42895">
    <property type="entry name" value="IRON-SULFUR CLUSTER-BINDING PROTEIN-RELATED"/>
    <property type="match status" value="1"/>
</dbReference>
<accession>A0A1F7RAZ3</accession>
<dbReference type="Gene3D" id="3.30.70.20">
    <property type="match status" value="1"/>
</dbReference>
<dbReference type="InterPro" id="IPR017896">
    <property type="entry name" value="4Fe4S_Fe-S-bd"/>
</dbReference>
<dbReference type="Pfam" id="PF14697">
    <property type="entry name" value="Fer4_21"/>
    <property type="match status" value="1"/>
</dbReference>
<evidence type="ECO:0000259" key="1">
    <source>
        <dbReference type="PROSITE" id="PS51379"/>
    </source>
</evidence>
<gene>
    <name evidence="2" type="ORF">A2042_06655</name>
</gene>
<name>A0A1F7RAZ3_9BACT</name>
<dbReference type="PANTHER" id="PTHR42895:SF1">
    <property type="entry name" value="IRON-SULFUR CLUSTER PROTEIN"/>
    <property type="match status" value="1"/>
</dbReference>